<proteinExistence type="predicted"/>
<accession>A0A564Y7Z1</accession>
<feature type="compositionally biased region" description="Basic and acidic residues" evidence="1">
    <location>
        <begin position="668"/>
        <end position="681"/>
    </location>
</feature>
<keyword evidence="2" id="KW-1133">Transmembrane helix</keyword>
<feature type="region of interest" description="Disordered" evidence="1">
    <location>
        <begin position="668"/>
        <end position="699"/>
    </location>
</feature>
<dbReference type="Pfam" id="PF25228">
    <property type="entry name" value="Lips"/>
    <property type="match status" value="1"/>
</dbReference>
<feature type="transmembrane region" description="Helical" evidence="2">
    <location>
        <begin position="396"/>
        <end position="416"/>
    </location>
</feature>
<evidence type="ECO:0000313" key="4">
    <source>
        <dbReference type="Proteomes" id="UP000321570"/>
    </source>
</evidence>
<dbReference type="PANTHER" id="PTHR37686">
    <property type="entry name" value="LD36006P"/>
    <property type="match status" value="1"/>
</dbReference>
<keyword evidence="2" id="KW-0812">Transmembrane</keyword>
<organism evidence="3 4">
    <name type="scientific">Hymenolepis diminuta</name>
    <name type="common">Rat tapeworm</name>
    <dbReference type="NCBI Taxonomy" id="6216"/>
    <lineage>
        <taxon>Eukaryota</taxon>
        <taxon>Metazoa</taxon>
        <taxon>Spiralia</taxon>
        <taxon>Lophotrochozoa</taxon>
        <taxon>Platyhelminthes</taxon>
        <taxon>Cestoda</taxon>
        <taxon>Eucestoda</taxon>
        <taxon>Cyclophyllidea</taxon>
        <taxon>Hymenolepididae</taxon>
        <taxon>Hymenolepis</taxon>
    </lineage>
</organism>
<reference evidence="3 4" key="1">
    <citation type="submission" date="2019-07" db="EMBL/GenBank/DDBJ databases">
        <authorList>
            <person name="Jastrzebski P J."/>
            <person name="Paukszto L."/>
            <person name="Jastrzebski P J."/>
        </authorList>
    </citation>
    <scope>NUCLEOTIDE SEQUENCE [LARGE SCALE GENOMIC DNA]</scope>
    <source>
        <strain evidence="3 4">WMS-il1</strain>
    </source>
</reference>
<dbReference type="AlphaFoldDB" id="A0A564Y7Z1"/>
<evidence type="ECO:0000256" key="1">
    <source>
        <dbReference type="SAM" id="MobiDB-lite"/>
    </source>
</evidence>
<feature type="transmembrane region" description="Helical" evidence="2">
    <location>
        <begin position="334"/>
        <end position="357"/>
    </location>
</feature>
<dbReference type="EMBL" id="CABIJS010000110">
    <property type="protein sequence ID" value="VUZ42868.1"/>
    <property type="molecule type" value="Genomic_DNA"/>
</dbReference>
<dbReference type="InterPro" id="IPR057435">
    <property type="entry name" value="Lips"/>
</dbReference>
<dbReference type="PANTHER" id="PTHR37686:SF1">
    <property type="entry name" value="LD36006P"/>
    <property type="match status" value="1"/>
</dbReference>
<keyword evidence="2" id="KW-0472">Membrane</keyword>
<keyword evidence="4" id="KW-1185">Reference proteome</keyword>
<gene>
    <name evidence="3" type="ORF">WMSIL1_LOCUS3463</name>
</gene>
<name>A0A564Y7Z1_HYMDI</name>
<feature type="compositionally biased region" description="Polar residues" evidence="1">
    <location>
        <begin position="682"/>
        <end position="697"/>
    </location>
</feature>
<protein>
    <submittedName>
        <fullName evidence="3">Uncharacterized protein</fullName>
    </submittedName>
</protein>
<dbReference type="Proteomes" id="UP000321570">
    <property type="component" value="Unassembled WGS sequence"/>
</dbReference>
<feature type="transmembrane region" description="Helical" evidence="2">
    <location>
        <begin position="303"/>
        <end position="328"/>
    </location>
</feature>
<feature type="transmembrane region" description="Helical" evidence="2">
    <location>
        <begin position="210"/>
        <end position="233"/>
    </location>
</feature>
<evidence type="ECO:0000313" key="3">
    <source>
        <dbReference type="EMBL" id="VUZ42868.1"/>
    </source>
</evidence>
<sequence>MRDSEDLHAINPTIAEALIQEATFSLAVTESKADLCDSWLAHKVTTEAQLQRDHPILWGIFRWRKQQLAKIKEAFMQEHRFDVHKSVIKKCNELGLRQHGYFVKRDLLFLTERESRIRAELIKTSVSPDNRFEFKVLCKMMRHWKVYRQDAIFPHHRERVDGILLLGRRPSEVAVEDALGPGCQCNSNLKKPEYFVTKHREFKSSTRYAFWRWHTFFIATWVLLLQSSQLFLYTIPFRSPISFTALCQKEPIQLSADVDQKTGYLYYTDEKKCQTLHSRLSQLWTSARAAANSSRRPSNLRRACIFFSASFLSLFLILLMPILCLLLSTLSIGFGLVALPLIPLLSLVFHLFCAVLYDFYKPATYPNGALPIIEAFIWHLGIRCILQFVTALLCGLVLYPIVTLIGIVFGIVRWCLRSLWDTMIFHLCLRPCLRIPTNDNYILKRRAGPGLSPMHFYKARLADVCAILESQLETIEVDEWRAQMDEIAREPIRAYNSLAESLAWLSLSPVEKGIFSQLRGLTKAWLEEILQNARQRKEELHPKFPRCQATRLKLSANELQKFIIIGATQTQRFYQTRILPRLQLLNKNPEEWWSRRGLRTDDYSGLCMRLMKTILGEQFLTSLKETDTVFPLHVRQKAIVSRFAQVIPPTPFITRRFPTAIEPASHEKTEKFHETKLERNQSTRTGTKASSLPSIPRQNGAIENMSESSKHMSYPLMRVQGDYQNGGYNLEVQPSIDVDLDKSDLDSSSGISKRQTVILASAKRQTENTSGSVRDIQIEAEDDISMGSLVFIHVELPLFPLSTFVPKILQEAAAVKHNKENDRQYSNQNDCKRIGKMQQSMEQSTITMEENEHLEGLATLLKEERTPMLGTLPLATALPPRVTEVKRIPFSCRCIKAFQNAINRTFSQNWKLQKFPRTQRELSISSVIENIGRVMHPVEIVLTMHSRILEEHKINRDHPILVKCIYELTVFPPQYPSPPLKSGKRPLHPIQQQIQTLEFVTAQSTPNPRHYSLRNDSTMHLSHSLEVPSDHPLEDESPVGRGRDWDEFNLASWWDVESRRGRDYLEIARESGGDFYVAITDTTTSAYEETEDLDDDDLDPDNDEGIDFDPLLEMPEIIIDNDNGERKFFSQPRGPECIPLVKVSSNGVKNKVLGTSITAMQTLRSKPQAVVVSSTSSGWPILRTESSSSLGNISAVATSSTAITGDNDLGLNRINHHNGSLASVGQSMASQSTVRLTSGDHNASQNIQIN</sequence>
<evidence type="ECO:0000256" key="2">
    <source>
        <dbReference type="SAM" id="Phobius"/>
    </source>
</evidence>